<evidence type="ECO:0000256" key="4">
    <source>
        <dbReference type="ARBA" id="ARBA00023267"/>
    </source>
</evidence>
<evidence type="ECO:0000256" key="1">
    <source>
        <dbReference type="ARBA" id="ARBA00022598"/>
    </source>
</evidence>
<dbReference type="AlphaFoldDB" id="A0A2T2WRR9"/>
<proteinExistence type="predicted"/>
<keyword evidence="1 7" id="KW-0436">Ligase</keyword>
<dbReference type="Gene3D" id="3.30.930.10">
    <property type="entry name" value="Bira Bifunctional Protein, Domain 2"/>
    <property type="match status" value="1"/>
</dbReference>
<dbReference type="Pfam" id="PF03099">
    <property type="entry name" value="BPL_LplA_LipB"/>
    <property type="match status" value="1"/>
</dbReference>
<dbReference type="InterPro" id="IPR004143">
    <property type="entry name" value="BPL_LPL_catalytic"/>
</dbReference>
<keyword evidence="4" id="KW-0092">Biotin</keyword>
<name>A0A2T2WRR9_9FIRM</name>
<evidence type="ECO:0000256" key="5">
    <source>
        <dbReference type="ARBA" id="ARBA00024227"/>
    </source>
</evidence>
<dbReference type="PANTHER" id="PTHR12835:SF5">
    <property type="entry name" value="BIOTIN--PROTEIN LIGASE"/>
    <property type="match status" value="1"/>
</dbReference>
<dbReference type="GO" id="GO:0005737">
    <property type="term" value="C:cytoplasm"/>
    <property type="evidence" value="ECO:0007669"/>
    <property type="project" value="TreeGrafter"/>
</dbReference>
<dbReference type="InterPro" id="IPR004408">
    <property type="entry name" value="Biotin_CoA_COase_ligase"/>
</dbReference>
<gene>
    <name evidence="7" type="ORF">C7B43_17870</name>
</gene>
<dbReference type="GO" id="GO:0005524">
    <property type="term" value="F:ATP binding"/>
    <property type="evidence" value="ECO:0007669"/>
    <property type="project" value="UniProtKB-KW"/>
</dbReference>
<dbReference type="GO" id="GO:0016740">
    <property type="term" value="F:transferase activity"/>
    <property type="evidence" value="ECO:0007669"/>
    <property type="project" value="UniProtKB-ARBA"/>
</dbReference>
<protein>
    <recommendedName>
        <fullName evidence="5">biotin--[biotin carboxyl-carrier protein] ligase</fullName>
        <ecNumber evidence="5">6.3.4.15</ecNumber>
    </recommendedName>
</protein>
<dbReference type="EC" id="6.3.4.15" evidence="5"/>
<dbReference type="Proteomes" id="UP000242699">
    <property type="component" value="Unassembled WGS sequence"/>
</dbReference>
<feature type="domain" description="BPL/LPL catalytic" evidence="6">
    <location>
        <begin position="3"/>
        <end position="188"/>
    </location>
</feature>
<dbReference type="Pfam" id="PF02237">
    <property type="entry name" value="BPL_C"/>
    <property type="match status" value="1"/>
</dbReference>
<organism evidence="7 8">
    <name type="scientific">Sulfobacillus benefaciens</name>
    <dbReference type="NCBI Taxonomy" id="453960"/>
    <lineage>
        <taxon>Bacteria</taxon>
        <taxon>Bacillati</taxon>
        <taxon>Bacillota</taxon>
        <taxon>Clostridia</taxon>
        <taxon>Eubacteriales</taxon>
        <taxon>Clostridiales Family XVII. Incertae Sedis</taxon>
        <taxon>Sulfobacillus</taxon>
    </lineage>
</organism>
<dbReference type="NCBIfam" id="TIGR00121">
    <property type="entry name" value="birA_ligase"/>
    <property type="match status" value="1"/>
</dbReference>
<evidence type="ECO:0000313" key="8">
    <source>
        <dbReference type="Proteomes" id="UP000242699"/>
    </source>
</evidence>
<dbReference type="SUPFAM" id="SSF50037">
    <property type="entry name" value="C-terminal domain of transcriptional repressors"/>
    <property type="match status" value="1"/>
</dbReference>
<dbReference type="InterPro" id="IPR008988">
    <property type="entry name" value="Transcriptional_repressor_C"/>
</dbReference>
<keyword evidence="2" id="KW-0547">Nucleotide-binding</keyword>
<evidence type="ECO:0000256" key="2">
    <source>
        <dbReference type="ARBA" id="ARBA00022741"/>
    </source>
</evidence>
<dbReference type="Gene3D" id="2.30.30.100">
    <property type="match status" value="1"/>
</dbReference>
<dbReference type="PANTHER" id="PTHR12835">
    <property type="entry name" value="BIOTIN PROTEIN LIGASE"/>
    <property type="match status" value="1"/>
</dbReference>
<dbReference type="PROSITE" id="PS51733">
    <property type="entry name" value="BPL_LPL_CATALYTIC"/>
    <property type="match status" value="1"/>
</dbReference>
<accession>A0A2T2WRR9</accession>
<evidence type="ECO:0000259" key="6">
    <source>
        <dbReference type="PROSITE" id="PS51733"/>
    </source>
</evidence>
<dbReference type="CDD" id="cd16442">
    <property type="entry name" value="BPL"/>
    <property type="match status" value="1"/>
</dbReference>
<evidence type="ECO:0000256" key="3">
    <source>
        <dbReference type="ARBA" id="ARBA00022840"/>
    </source>
</evidence>
<keyword evidence="3" id="KW-0067">ATP-binding</keyword>
<comment type="caution">
    <text evidence="7">The sequence shown here is derived from an EMBL/GenBank/DDBJ whole genome shotgun (WGS) entry which is preliminary data.</text>
</comment>
<evidence type="ECO:0000313" key="7">
    <source>
        <dbReference type="EMBL" id="PSR24931.1"/>
    </source>
</evidence>
<dbReference type="GO" id="GO:0004077">
    <property type="term" value="F:biotin--[biotin carboxyl-carrier protein] ligase activity"/>
    <property type="evidence" value="ECO:0007669"/>
    <property type="project" value="UniProtKB-EC"/>
</dbReference>
<dbReference type="EMBL" id="PXYT01000064">
    <property type="protein sequence ID" value="PSR24931.1"/>
    <property type="molecule type" value="Genomic_DNA"/>
</dbReference>
<dbReference type="InterPro" id="IPR045864">
    <property type="entry name" value="aa-tRNA-synth_II/BPL/LPL"/>
</dbReference>
<dbReference type="SUPFAM" id="SSF55681">
    <property type="entry name" value="Class II aaRS and biotin synthetases"/>
    <property type="match status" value="1"/>
</dbReference>
<reference evidence="7 8" key="1">
    <citation type="journal article" date="2014" name="BMC Genomics">
        <title>Comparison of environmental and isolate Sulfobacillus genomes reveals diverse carbon, sulfur, nitrogen, and hydrogen metabolisms.</title>
        <authorList>
            <person name="Justice N.B."/>
            <person name="Norman A."/>
            <person name="Brown C.T."/>
            <person name="Singh A."/>
            <person name="Thomas B.C."/>
            <person name="Banfield J.F."/>
        </authorList>
    </citation>
    <scope>NUCLEOTIDE SEQUENCE [LARGE SCALE GENOMIC DNA]</scope>
    <source>
        <strain evidence="7">AMDSBA1</strain>
    </source>
</reference>
<sequence>MNEEFIREEQGWIGQDITVLETVGSTNQLLRERLTRENVPPGAAILAFEQTQGRGRSGRNWLSPRGQGLYASVVLYPPRIQHGGILSLLAAVALTDAIREVTGLSAGLKWPNDGILDGKKYSGILVEAGTTPILWAIVGMGINVRGRFGADQFPHAITLEEAGAKNMSLESLWQSIAHHLEARYERWLVEGNLSVIEAWRSYTVTLGKTVVAQGSLGTVTGMAEDVDEQGRLLIRQASGLIPVSSGEVSIRASDGSYA</sequence>
<dbReference type="GO" id="GO:0009249">
    <property type="term" value="P:protein lipoylation"/>
    <property type="evidence" value="ECO:0007669"/>
    <property type="project" value="UniProtKB-ARBA"/>
</dbReference>
<dbReference type="InterPro" id="IPR003142">
    <property type="entry name" value="BPL_C"/>
</dbReference>